<gene>
    <name evidence="1" type="ORF">K458DRAFT_257183</name>
</gene>
<reference evidence="1" key="1">
    <citation type="journal article" date="2020" name="Stud. Mycol.">
        <title>101 Dothideomycetes genomes: a test case for predicting lifestyles and emergence of pathogens.</title>
        <authorList>
            <person name="Haridas S."/>
            <person name="Albert R."/>
            <person name="Binder M."/>
            <person name="Bloem J."/>
            <person name="Labutti K."/>
            <person name="Salamov A."/>
            <person name="Andreopoulos B."/>
            <person name="Baker S."/>
            <person name="Barry K."/>
            <person name="Bills G."/>
            <person name="Bluhm B."/>
            <person name="Cannon C."/>
            <person name="Castanera R."/>
            <person name="Culley D."/>
            <person name="Daum C."/>
            <person name="Ezra D."/>
            <person name="Gonzalez J."/>
            <person name="Henrissat B."/>
            <person name="Kuo A."/>
            <person name="Liang C."/>
            <person name="Lipzen A."/>
            <person name="Lutzoni F."/>
            <person name="Magnuson J."/>
            <person name="Mondo S."/>
            <person name="Nolan M."/>
            <person name="Ohm R."/>
            <person name="Pangilinan J."/>
            <person name="Park H.-J."/>
            <person name="Ramirez L."/>
            <person name="Alfaro M."/>
            <person name="Sun H."/>
            <person name="Tritt A."/>
            <person name="Yoshinaga Y."/>
            <person name="Zwiers L.-H."/>
            <person name="Turgeon B."/>
            <person name="Goodwin S."/>
            <person name="Spatafora J."/>
            <person name="Crous P."/>
            <person name="Grigoriev I."/>
        </authorList>
    </citation>
    <scope>NUCLEOTIDE SEQUENCE</scope>
    <source>
        <strain evidence="1">CBS 122367</strain>
    </source>
</reference>
<accession>A0A6G1J0E9</accession>
<dbReference type="Proteomes" id="UP000799291">
    <property type="component" value="Unassembled WGS sequence"/>
</dbReference>
<dbReference type="AlphaFoldDB" id="A0A6G1J0E9"/>
<organism evidence="1 2">
    <name type="scientific">Lentithecium fluviatile CBS 122367</name>
    <dbReference type="NCBI Taxonomy" id="1168545"/>
    <lineage>
        <taxon>Eukaryota</taxon>
        <taxon>Fungi</taxon>
        <taxon>Dikarya</taxon>
        <taxon>Ascomycota</taxon>
        <taxon>Pezizomycotina</taxon>
        <taxon>Dothideomycetes</taxon>
        <taxon>Pleosporomycetidae</taxon>
        <taxon>Pleosporales</taxon>
        <taxon>Massarineae</taxon>
        <taxon>Lentitheciaceae</taxon>
        <taxon>Lentithecium</taxon>
    </lineage>
</organism>
<sequence>PYWNPAGDYEYHDTIYTIRVYTPKRPVPRFVPNILLRENKPAPRRFTIREREDNIELNCFRHGHLDDMKSKTVKIKAYGFPPELR</sequence>
<feature type="non-terminal residue" evidence="1">
    <location>
        <position position="85"/>
    </location>
</feature>
<keyword evidence="2" id="KW-1185">Reference proteome</keyword>
<evidence type="ECO:0000313" key="1">
    <source>
        <dbReference type="EMBL" id="KAF2683693.1"/>
    </source>
</evidence>
<proteinExistence type="predicted"/>
<protein>
    <submittedName>
        <fullName evidence="1">Uncharacterized protein</fullName>
    </submittedName>
</protein>
<dbReference type="OrthoDB" id="3787841at2759"/>
<name>A0A6G1J0E9_9PLEO</name>
<dbReference type="EMBL" id="MU005583">
    <property type="protein sequence ID" value="KAF2683693.1"/>
    <property type="molecule type" value="Genomic_DNA"/>
</dbReference>
<evidence type="ECO:0000313" key="2">
    <source>
        <dbReference type="Proteomes" id="UP000799291"/>
    </source>
</evidence>
<feature type="non-terminal residue" evidence="1">
    <location>
        <position position="1"/>
    </location>
</feature>